<reference evidence="24" key="2">
    <citation type="journal article" date="2020" name="Biotechnol. Bioeng.">
        <title>Chromosome-scale scaffolds for the Chinese hamster reference genome assembly to facilitate the study of the CHO epigenome.</title>
        <authorList>
            <person name="Hilliard W."/>
            <person name="MacDonald M."/>
            <person name="Lee K.H."/>
        </authorList>
    </citation>
    <scope>NUCLEOTIDE SEQUENCE [LARGE SCALE GENOMIC DNA]</scope>
    <source>
        <strain evidence="24">17A/GY</strain>
    </source>
</reference>
<evidence type="ECO:0000256" key="8">
    <source>
        <dbReference type="ARBA" id="ARBA00023018"/>
    </source>
</evidence>
<dbReference type="Pfam" id="PF00169">
    <property type="entry name" value="PH"/>
    <property type="match status" value="1"/>
</dbReference>
<keyword evidence="12" id="KW-0206">Cytoskeleton</keyword>
<evidence type="ECO:0000256" key="16">
    <source>
        <dbReference type="ARBA" id="ARBA00050273"/>
    </source>
</evidence>
<dbReference type="InterPro" id="IPR049779">
    <property type="entry name" value="FHA_KIF1A"/>
</dbReference>
<dbReference type="RefSeq" id="XP_035295179.1">
    <property type="nucleotide sequence ID" value="XM_035439288.1"/>
</dbReference>
<keyword evidence="6 18" id="KW-0547">Nucleotide-binding</keyword>
<feature type="region of interest" description="Disordered" evidence="20">
    <location>
        <begin position="1526"/>
        <end position="1565"/>
    </location>
</feature>
<evidence type="ECO:0000256" key="6">
    <source>
        <dbReference type="ARBA" id="ARBA00022741"/>
    </source>
</evidence>
<dbReference type="CDD" id="cd01233">
    <property type="entry name" value="PH_KIFIA_KIFIB"/>
    <property type="match status" value="1"/>
</dbReference>
<sequence>MAGASVKVAVRVRPFNSREMSRDSKCIIQMSGSTTTIVNPKQPKETPKSFSFDYSYWSHTSPEDINYASQKQVYRDIGEEMLQHAFEGYNVCIFAYGQTGAGKSYTMMGKQEKDQQGIIPQLCEDLFSRINDTTNDNMSYSVEVSYMEIYCERVRDLLNPKNKGNLRVREHPLLGPYVEDLSKLAVTSYNDIQDLMDSGNKARTVAATNMNETSSRSHAVFNIIFTQKRHDAETNITTEKVSKISLVDLAGSERADSTGAKGTRLKEGANINKSLTTLGKVISALAEMDSGPNKNKKKKKTDFIPYRDSVLTWLLRENLGGNSRTAMVAALSPADINYDETLSTLRYADRAKQIRCNAIINEDPNNKLIRELKDEVTRLRDLLYAQGLGDITDTNTVPGGPKLTNALVGMSPSSSLSALSSRAASVSSLHERILFAPGSEEAIERLKETEKIIAELNETWEEKLRRTEAIRMEREALLAEMGVAMREDGGTLGVFSPKKTPHLVNLNEDPLMSECLLYYIKDGVTRVGREDAERRQDIVLSGHFIKEEHCVFRSDSRGGGEAVVTLEPCEGADTYVNGKKVTEPSILRSGNRIIMGKSHVFRFNHPEQARQERERTPCAETPAEPVDWAFAQRELLEKQGIDMKQEMEQRLQELEDQYRREREEATYLLEQQRLDYESKLEALQKQMDSRYYPEVNEEEEEPEDEVQWTERECELALWAFRKWKWYQFTSLRDLLWGNAIFLKEANAISVELKKKVQFQFVLLTDTLYSPLPPDLLPPEAAKDRETRPFPRTIVAVEVQDQKNGATHYWTLEKLRQRLDLMREMYDRAAEVPSSVVEDCDNVVTGGDPFYDRFPWFRLVGRAFVYLSNLLYPVPLVHRVAIVSEKGEVKGFLRVAVQAISADEEAPDYGSGVRQSGTAKISFDDQHFEKFQSESCPVVGMSRSGTSQEELRIVEGQGQGADSGPSADEVNNNTCSAVTPEGLLDSPEKTALDGPLDTALDHLRLGSTFTFRVTVLQASSISAEYADIFCQFNFIHRHDEAFSTEPLKNTGRGPPLGFYHVQNIAVEVTKSFIEYIKSQPIVFEVFGHYQQHPFPPLCKDVLSPLRPSRRHFPRVMPLSKPVPATKLSTMTRPSPGPCHCKYDLLVYFEICELEANGDYIPAVVDHRGGMPCMGTFLLHQGIQRRITVTLLHETGSHIRWKEVRELVVGRIRNTPETDESLIDPNILSLNILSSGYVHPAQDDRTFYQFEAAWDSSMHNSLLLNRVTPYREKIYMTLSAYIEMENCTQPAVITKDFCMVFYSRDAKLPASRSIRNLFGSGSLRATEGNRVTGVYELSLCHVADAGSPGMQRRRRRVLDTSVAYVRGEENLAGWRPRSDSLILDHQWELEKLSLLQEVEKTRHYLLLREKLETTQRPGPEALSLASSEDSESRSSSGASSPLSAEGQPSPLEAPNERQRELAVKCLRLLMHTFNREYTHSHVCISASESKLSEMSVTLMRDPSMSPLGAATLTPSSTCPSLIEGRYGATDVRTPQPCSRPASPEPELLPEIDSKKTPSPARATEVDKEPQRLLVPDIQEIRVSPIVSKKGYLHFLEPHTAGWAKRFVVVRRPYAYMYNSDKDSVERFVLNLSTAQVEYSEDQQAMLKTPNTFAVCTEHRGILLQANSDKDMHDWLYAFNPLLAGTIRSKLSRRRSAQMRV</sequence>
<dbReference type="Pfam" id="PF12423">
    <property type="entry name" value="KIF1B"/>
    <property type="match status" value="1"/>
</dbReference>
<dbReference type="GeneID" id="100770614"/>
<evidence type="ECO:0000259" key="21">
    <source>
        <dbReference type="PROSITE" id="PS50003"/>
    </source>
</evidence>
<feature type="binding site" evidence="18">
    <location>
        <begin position="97"/>
        <end position="104"/>
    </location>
    <ligand>
        <name>ATP</name>
        <dbReference type="ChEBI" id="CHEBI:30616"/>
    </ligand>
</feature>
<evidence type="ECO:0000313" key="25">
    <source>
        <dbReference type="RefSeq" id="XP_035295179.1"/>
    </source>
</evidence>
<evidence type="ECO:0000256" key="17">
    <source>
        <dbReference type="ARBA" id="ARBA00066390"/>
    </source>
</evidence>
<dbReference type="FunFam" id="2.30.29.30:FF:000023">
    <property type="entry name" value="Kinesin family member 1B"/>
    <property type="match status" value="1"/>
</dbReference>
<dbReference type="SUPFAM" id="SSF49879">
    <property type="entry name" value="SMAD/FHA domain"/>
    <property type="match status" value="1"/>
</dbReference>
<evidence type="ECO:0000259" key="23">
    <source>
        <dbReference type="PROSITE" id="PS50067"/>
    </source>
</evidence>
<evidence type="ECO:0000256" key="13">
    <source>
        <dbReference type="ARBA" id="ARBA00023235"/>
    </source>
</evidence>
<dbReference type="Pfam" id="PF00498">
    <property type="entry name" value="FHA"/>
    <property type="match status" value="1"/>
</dbReference>
<dbReference type="CTD" id="547"/>
<dbReference type="InterPro" id="IPR011993">
    <property type="entry name" value="PH-like_dom_sf"/>
</dbReference>
<evidence type="ECO:0000256" key="2">
    <source>
        <dbReference type="ARBA" id="ARBA00004250"/>
    </source>
</evidence>
<evidence type="ECO:0000256" key="15">
    <source>
        <dbReference type="ARBA" id="ARBA00034103"/>
    </source>
</evidence>
<dbReference type="GO" id="GO:0045202">
    <property type="term" value="C:synapse"/>
    <property type="evidence" value="ECO:0007669"/>
    <property type="project" value="UniProtKB-SubCell"/>
</dbReference>
<dbReference type="CDD" id="cd01365">
    <property type="entry name" value="KISc_KIF1A_KIF1B"/>
    <property type="match status" value="1"/>
</dbReference>
<comment type="subcellular location">
    <subcellularLocation>
        <location evidence="1">Cytoplasm</location>
        <location evidence="1">Cytoskeleton</location>
    </subcellularLocation>
    <subcellularLocation>
        <location evidence="2">Cytoplasmic vesicle</location>
        <location evidence="2">Secretory vesicle membrane</location>
    </subcellularLocation>
    <subcellularLocation>
        <location evidence="15">Synapse</location>
    </subcellularLocation>
</comment>
<dbReference type="GO" id="GO:0008017">
    <property type="term" value="F:microtubule binding"/>
    <property type="evidence" value="ECO:0007669"/>
    <property type="project" value="InterPro"/>
</dbReference>
<dbReference type="PROSITE" id="PS50006">
    <property type="entry name" value="FHA_DOMAIN"/>
    <property type="match status" value="1"/>
</dbReference>
<dbReference type="InterPro" id="IPR008984">
    <property type="entry name" value="SMAD_FHA_dom_sf"/>
</dbReference>
<dbReference type="PROSITE" id="PS50003">
    <property type="entry name" value="PH_DOMAIN"/>
    <property type="match status" value="1"/>
</dbReference>
<dbReference type="PANTHER" id="PTHR47117">
    <property type="entry name" value="STAR-RELATED LIPID TRANSFER PROTEIN 9"/>
    <property type="match status" value="1"/>
</dbReference>
<gene>
    <name evidence="25" type="primary">Kif1a</name>
</gene>
<dbReference type="InterPro" id="IPR019821">
    <property type="entry name" value="Kinesin_motor_CS"/>
</dbReference>
<evidence type="ECO:0000259" key="22">
    <source>
        <dbReference type="PROSITE" id="PS50006"/>
    </source>
</evidence>
<dbReference type="InterPro" id="IPR049780">
    <property type="entry name" value="PH_KIFIA_KIFIB"/>
</dbReference>
<comment type="similarity">
    <text evidence="18">Belongs to the TRAFAC class myosin-kinesin ATPase superfamily. Kinesin family.</text>
</comment>
<evidence type="ECO:0000256" key="11">
    <source>
        <dbReference type="ARBA" id="ARBA00023175"/>
    </source>
</evidence>
<dbReference type="InterPro" id="IPR001849">
    <property type="entry name" value="PH_domain"/>
</dbReference>
<feature type="coiled-coil region" evidence="19">
    <location>
        <begin position="439"/>
        <end position="466"/>
    </location>
</feature>
<dbReference type="PANTHER" id="PTHR47117:SF2">
    <property type="entry name" value="KINESIN-LIKE PROTEIN KIF1A ISOFORM X1"/>
    <property type="match status" value="1"/>
</dbReference>
<dbReference type="FunFam" id="3.40.850.10:FF:000004">
    <property type="entry name" value="Kinesin-like protein isoform 2"/>
    <property type="match status" value="1"/>
</dbReference>
<evidence type="ECO:0000256" key="12">
    <source>
        <dbReference type="ARBA" id="ARBA00023212"/>
    </source>
</evidence>
<evidence type="ECO:0000256" key="20">
    <source>
        <dbReference type="SAM" id="MobiDB-lite"/>
    </source>
</evidence>
<evidence type="ECO:0000256" key="3">
    <source>
        <dbReference type="ARBA" id="ARBA00022490"/>
    </source>
</evidence>
<accession>A0A9J7JU88</accession>
<dbReference type="InterPro" id="IPR022140">
    <property type="entry name" value="Kinesin-like_KIF1-typ"/>
</dbReference>
<feature type="coiled-coil region" evidence="19">
    <location>
        <begin position="637"/>
        <end position="671"/>
    </location>
</feature>
<dbReference type="SMART" id="SM00129">
    <property type="entry name" value="KISc"/>
    <property type="match status" value="1"/>
</dbReference>
<name>A0A9J7JU88_CRIGR</name>
<evidence type="ECO:0000256" key="9">
    <source>
        <dbReference type="ARBA" id="ARBA00023054"/>
    </source>
</evidence>
<dbReference type="GO" id="GO:0005874">
    <property type="term" value="C:microtubule"/>
    <property type="evidence" value="ECO:0007669"/>
    <property type="project" value="UniProtKB-KW"/>
</dbReference>
<dbReference type="PRINTS" id="PR00380">
    <property type="entry name" value="KINESINHEAVY"/>
</dbReference>
<dbReference type="InterPro" id="IPR032405">
    <property type="entry name" value="Kinesin_assoc"/>
</dbReference>
<keyword evidence="4" id="KW-0597">Phosphoprotein</keyword>
<keyword evidence="11 18" id="KW-0505">Motor protein</keyword>
<dbReference type="PROSITE" id="PS00411">
    <property type="entry name" value="KINESIN_MOTOR_1"/>
    <property type="match status" value="1"/>
</dbReference>
<keyword evidence="13" id="KW-0413">Isomerase</keyword>
<dbReference type="GO" id="GO:0030658">
    <property type="term" value="C:transport vesicle membrane"/>
    <property type="evidence" value="ECO:0007669"/>
    <property type="project" value="UniProtKB-SubCell"/>
</dbReference>
<reference evidence="24" key="1">
    <citation type="journal article" date="2018" name="Biotechnol. Bioeng.">
        <title>A reference genome of the Chinese hamster based on a hybrid assembly strategy.</title>
        <authorList>
            <person name="Rupp O."/>
            <person name="MacDonald M.L."/>
            <person name="Li S."/>
            <person name="Dhiman H."/>
            <person name="Polson S."/>
            <person name="Griep S."/>
            <person name="Heffner K."/>
            <person name="Hernandez I."/>
            <person name="Brinkrolf K."/>
            <person name="Jadhav V."/>
            <person name="Samoudi M."/>
            <person name="Hao H."/>
            <person name="Kingham B."/>
            <person name="Goesmann A."/>
            <person name="Betenbaugh M.J."/>
            <person name="Lewis N.E."/>
            <person name="Borth N."/>
            <person name="Lee K.H."/>
        </authorList>
    </citation>
    <scope>NUCLEOTIDE SEQUENCE [LARGE SCALE GENOMIC DNA]</scope>
    <source>
        <strain evidence="24">17A/GY</strain>
    </source>
</reference>
<feature type="domain" description="FHA" evidence="22">
    <location>
        <begin position="525"/>
        <end position="581"/>
    </location>
</feature>
<dbReference type="GO" id="GO:0008574">
    <property type="term" value="F:plus-end-directed microtubule motor activity"/>
    <property type="evidence" value="ECO:0007669"/>
    <property type="project" value="UniProtKB-EC"/>
</dbReference>
<dbReference type="InterPro" id="IPR001752">
    <property type="entry name" value="Kinesin_motor_dom"/>
</dbReference>
<feature type="domain" description="Kinesin motor" evidence="23">
    <location>
        <begin position="5"/>
        <end position="354"/>
    </location>
</feature>
<dbReference type="SMART" id="SM00240">
    <property type="entry name" value="FHA"/>
    <property type="match status" value="1"/>
</dbReference>
<feature type="domain" description="PH" evidence="21">
    <location>
        <begin position="1583"/>
        <end position="1681"/>
    </location>
</feature>
<dbReference type="Pfam" id="PF16183">
    <property type="entry name" value="Kinesin_assoc"/>
    <property type="match status" value="1"/>
</dbReference>
<keyword evidence="24" id="KW-1185">Reference proteome</keyword>
<protein>
    <recommendedName>
        <fullName evidence="17">plus-end-directed kinesin ATPase</fullName>
        <ecNumber evidence="17">5.6.1.3</ecNumber>
    </recommendedName>
</protein>
<dbReference type="Gene3D" id="6.10.250.2520">
    <property type="match status" value="1"/>
</dbReference>
<dbReference type="SUPFAM" id="SSF52540">
    <property type="entry name" value="P-loop containing nucleoside triphosphate hydrolases"/>
    <property type="match status" value="1"/>
</dbReference>
<comment type="catalytic activity">
    <reaction evidence="16">
        <text>ATP + H2O + a kinesin associated with a microtubule at position (n) = ADP + phosphate a kinesin associated with a microtubule at position (n+1, toward the plus end).</text>
        <dbReference type="EC" id="5.6.1.3"/>
    </reaction>
</comment>
<dbReference type="InterPro" id="IPR022164">
    <property type="entry name" value="Kinesin-like"/>
</dbReference>
<dbReference type="Gene3D" id="2.60.200.20">
    <property type="match status" value="1"/>
</dbReference>
<evidence type="ECO:0000313" key="24">
    <source>
        <dbReference type="Proteomes" id="UP001108280"/>
    </source>
</evidence>
<dbReference type="InterPro" id="IPR027417">
    <property type="entry name" value="P-loop_NTPase"/>
</dbReference>
<evidence type="ECO:0000256" key="7">
    <source>
        <dbReference type="ARBA" id="ARBA00022840"/>
    </source>
</evidence>
<dbReference type="GO" id="GO:0047496">
    <property type="term" value="P:vesicle transport along microtubule"/>
    <property type="evidence" value="ECO:0007669"/>
    <property type="project" value="UniProtKB-ARBA"/>
</dbReference>
<proteinExistence type="inferred from homology"/>
<keyword evidence="5" id="KW-0493">Microtubule</keyword>
<evidence type="ECO:0000256" key="5">
    <source>
        <dbReference type="ARBA" id="ARBA00022701"/>
    </source>
</evidence>
<dbReference type="GO" id="GO:0005524">
    <property type="term" value="F:ATP binding"/>
    <property type="evidence" value="ECO:0007669"/>
    <property type="project" value="UniProtKB-UniRule"/>
</dbReference>
<reference evidence="25" key="3">
    <citation type="submission" date="2025-08" db="UniProtKB">
        <authorList>
            <consortium name="RefSeq"/>
        </authorList>
    </citation>
    <scope>IDENTIFICATION</scope>
    <source>
        <strain evidence="25">17A/GY</strain>
        <tissue evidence="25">Liver</tissue>
    </source>
</reference>
<dbReference type="SUPFAM" id="SSF50729">
    <property type="entry name" value="PH domain-like"/>
    <property type="match status" value="1"/>
</dbReference>
<dbReference type="PROSITE" id="PS50067">
    <property type="entry name" value="KINESIN_MOTOR_2"/>
    <property type="match status" value="1"/>
</dbReference>
<evidence type="ECO:0000256" key="10">
    <source>
        <dbReference type="ARBA" id="ARBA00023136"/>
    </source>
</evidence>
<dbReference type="Gene3D" id="3.40.850.10">
    <property type="entry name" value="Kinesin motor domain"/>
    <property type="match status" value="1"/>
</dbReference>
<dbReference type="FunFam" id="2.60.200.20:FF:000001">
    <property type="entry name" value="Kinesin family member 1B"/>
    <property type="match status" value="1"/>
</dbReference>
<organism evidence="24 25">
    <name type="scientific">Cricetulus griseus</name>
    <name type="common">Chinese hamster</name>
    <name type="synonym">Cricetulus barabensis griseus</name>
    <dbReference type="NCBI Taxonomy" id="10029"/>
    <lineage>
        <taxon>Eukaryota</taxon>
        <taxon>Metazoa</taxon>
        <taxon>Chordata</taxon>
        <taxon>Craniata</taxon>
        <taxon>Vertebrata</taxon>
        <taxon>Euteleostomi</taxon>
        <taxon>Mammalia</taxon>
        <taxon>Eutheria</taxon>
        <taxon>Euarchontoglires</taxon>
        <taxon>Glires</taxon>
        <taxon>Rodentia</taxon>
        <taxon>Myomorpha</taxon>
        <taxon>Muroidea</taxon>
        <taxon>Cricetidae</taxon>
        <taxon>Cricetinae</taxon>
        <taxon>Cricetulus</taxon>
    </lineage>
</organism>
<keyword evidence="10" id="KW-0472">Membrane</keyword>
<keyword evidence="7 18" id="KW-0067">ATP-binding</keyword>
<dbReference type="InterPro" id="IPR036961">
    <property type="entry name" value="Kinesin_motor_dom_sf"/>
</dbReference>
<evidence type="ECO:0000256" key="14">
    <source>
        <dbReference type="ARBA" id="ARBA00023329"/>
    </source>
</evidence>
<dbReference type="Pfam" id="PF12473">
    <property type="entry name" value="DUF3694"/>
    <property type="match status" value="1"/>
</dbReference>
<dbReference type="GO" id="GO:0008089">
    <property type="term" value="P:anterograde axonal transport"/>
    <property type="evidence" value="ECO:0007669"/>
    <property type="project" value="UniProtKB-ARBA"/>
</dbReference>
<dbReference type="Proteomes" id="UP001108280">
    <property type="component" value="Chromosome 2"/>
</dbReference>
<evidence type="ECO:0000256" key="18">
    <source>
        <dbReference type="PROSITE-ProRule" id="PRU00283"/>
    </source>
</evidence>
<evidence type="ECO:0000256" key="4">
    <source>
        <dbReference type="ARBA" id="ARBA00022553"/>
    </source>
</evidence>
<dbReference type="SMART" id="SM00233">
    <property type="entry name" value="PH"/>
    <property type="match status" value="1"/>
</dbReference>
<keyword evidence="3" id="KW-0963">Cytoplasm</keyword>
<keyword evidence="9 19" id="KW-0175">Coiled coil</keyword>
<feature type="compositionally biased region" description="Low complexity" evidence="20">
    <location>
        <begin position="1418"/>
        <end position="1443"/>
    </location>
</feature>
<dbReference type="Pfam" id="PF00225">
    <property type="entry name" value="Kinesin"/>
    <property type="match status" value="1"/>
</dbReference>
<feature type="region of interest" description="Disordered" evidence="20">
    <location>
        <begin position="1413"/>
        <end position="1454"/>
    </location>
</feature>
<keyword evidence="14" id="KW-0968">Cytoplasmic vesicle</keyword>
<dbReference type="CDD" id="cd22726">
    <property type="entry name" value="FHA_KIF1A"/>
    <property type="match status" value="1"/>
</dbReference>
<dbReference type="GO" id="GO:1904115">
    <property type="term" value="C:axon cytoplasm"/>
    <property type="evidence" value="ECO:0007669"/>
    <property type="project" value="GOC"/>
</dbReference>
<dbReference type="InterPro" id="IPR000253">
    <property type="entry name" value="FHA_dom"/>
</dbReference>
<dbReference type="Gene3D" id="2.30.29.30">
    <property type="entry name" value="Pleckstrin-homology domain (PH domain)/Phosphotyrosine-binding domain (PTB)"/>
    <property type="match status" value="1"/>
</dbReference>
<evidence type="ECO:0000256" key="1">
    <source>
        <dbReference type="ARBA" id="ARBA00004245"/>
    </source>
</evidence>
<evidence type="ECO:0000256" key="19">
    <source>
        <dbReference type="SAM" id="Coils"/>
    </source>
</evidence>
<dbReference type="EC" id="5.6.1.3" evidence="17"/>
<keyword evidence="8" id="KW-0770">Synapse</keyword>